<evidence type="ECO:0000313" key="6">
    <source>
        <dbReference type="Proteomes" id="UP000199125"/>
    </source>
</evidence>
<evidence type="ECO:0000313" key="5">
    <source>
        <dbReference type="EMBL" id="SEH83328.1"/>
    </source>
</evidence>
<organism evidence="5 6">
    <name type="scientific">Paracoccus alkenifer</name>
    <dbReference type="NCBI Taxonomy" id="65735"/>
    <lineage>
        <taxon>Bacteria</taxon>
        <taxon>Pseudomonadati</taxon>
        <taxon>Pseudomonadota</taxon>
        <taxon>Alphaproteobacteria</taxon>
        <taxon>Rhodobacterales</taxon>
        <taxon>Paracoccaceae</taxon>
        <taxon>Paracoccus</taxon>
    </lineage>
</organism>
<dbReference type="InterPro" id="IPR050097">
    <property type="entry name" value="Ferredoxin-NADP_redctase_2"/>
</dbReference>
<protein>
    <recommendedName>
        <fullName evidence="1">Thioredoxin reductase</fullName>
    </recommendedName>
</protein>
<proteinExistence type="predicted"/>
<feature type="domain" description="FAD/NAD(P)-binding" evidence="4">
    <location>
        <begin position="9"/>
        <end position="293"/>
    </location>
</feature>
<dbReference type="InterPro" id="IPR023753">
    <property type="entry name" value="FAD/NAD-binding_dom"/>
</dbReference>
<dbReference type="AlphaFoldDB" id="A0A1H6LBG7"/>
<dbReference type="Proteomes" id="UP000199125">
    <property type="component" value="Unassembled WGS sequence"/>
</dbReference>
<dbReference type="Pfam" id="PF07992">
    <property type="entry name" value="Pyr_redox_2"/>
    <property type="match status" value="1"/>
</dbReference>
<gene>
    <name evidence="5" type="ORF">SAMN04488075_1327</name>
</gene>
<dbReference type="InterPro" id="IPR036188">
    <property type="entry name" value="FAD/NAD-bd_sf"/>
</dbReference>
<dbReference type="STRING" id="65735.SAMN04488075_1327"/>
<reference evidence="6" key="1">
    <citation type="submission" date="2016-10" db="EMBL/GenBank/DDBJ databases">
        <authorList>
            <person name="Varghese N."/>
            <person name="Submissions S."/>
        </authorList>
    </citation>
    <scope>NUCLEOTIDE SEQUENCE [LARGE SCALE GENOMIC DNA]</scope>
    <source>
        <strain evidence="6">DSM 11593</strain>
    </source>
</reference>
<dbReference type="GO" id="GO:0016491">
    <property type="term" value="F:oxidoreductase activity"/>
    <property type="evidence" value="ECO:0007669"/>
    <property type="project" value="UniProtKB-KW"/>
</dbReference>
<name>A0A1H6LBG7_9RHOB</name>
<sequence length="314" mass="32976">MTDHAADPFDCLIVGGGPAGLTAALYLARFHRRAVVVDKGEGRLRMIPRSHNLAGYPQGIRGGDLLDDMRDQAARYGATLLDGKVTALRYADGLIKADVAGAAAPIRARTVLLATGVVNHRPPLDAATHDRAVAAGLLRYCPICDGYEQSGKRIAVLGGDRHGLAEAVFLRSYSRDVTLVSLIELALDPTEQAQAERAGVALAPAPVSGFAFDEGDAEVRLTLADGTILTVDTLYAALGTHTRNRLGRMLGTRLVDGQCFVTDAHQRTTAKGVYAAGDAVDALDQIGVAIGTGARAAVAIHNDLRARDGELLAP</sequence>
<evidence type="ECO:0000259" key="4">
    <source>
        <dbReference type="Pfam" id="PF07992"/>
    </source>
</evidence>
<dbReference type="PANTHER" id="PTHR48105">
    <property type="entry name" value="THIOREDOXIN REDUCTASE 1-RELATED-RELATED"/>
    <property type="match status" value="1"/>
</dbReference>
<evidence type="ECO:0000256" key="2">
    <source>
        <dbReference type="ARBA" id="ARBA00022630"/>
    </source>
</evidence>
<dbReference type="Gene3D" id="3.50.50.60">
    <property type="entry name" value="FAD/NAD(P)-binding domain"/>
    <property type="match status" value="2"/>
</dbReference>
<evidence type="ECO:0000256" key="1">
    <source>
        <dbReference type="ARBA" id="ARBA00018719"/>
    </source>
</evidence>
<keyword evidence="3" id="KW-0560">Oxidoreductase</keyword>
<accession>A0A1H6LBG7</accession>
<dbReference type="RefSeq" id="WP_090846605.1">
    <property type="nucleotide sequence ID" value="NZ_FNXG01000002.1"/>
</dbReference>
<dbReference type="PRINTS" id="PR00368">
    <property type="entry name" value="FADPNR"/>
</dbReference>
<dbReference type="SUPFAM" id="SSF51905">
    <property type="entry name" value="FAD/NAD(P)-binding domain"/>
    <property type="match status" value="1"/>
</dbReference>
<dbReference type="PRINTS" id="PR00469">
    <property type="entry name" value="PNDRDTASEII"/>
</dbReference>
<dbReference type="OrthoDB" id="9786503at2"/>
<evidence type="ECO:0000256" key="3">
    <source>
        <dbReference type="ARBA" id="ARBA00023002"/>
    </source>
</evidence>
<keyword evidence="6" id="KW-1185">Reference proteome</keyword>
<dbReference type="EMBL" id="FNXG01000002">
    <property type="protein sequence ID" value="SEH83328.1"/>
    <property type="molecule type" value="Genomic_DNA"/>
</dbReference>
<keyword evidence="2" id="KW-0285">Flavoprotein</keyword>